<organism evidence="2 3">
    <name type="scientific">Apolygus lucorum</name>
    <name type="common">Small green plant bug</name>
    <name type="synonym">Lygocoris lucorum</name>
    <dbReference type="NCBI Taxonomy" id="248454"/>
    <lineage>
        <taxon>Eukaryota</taxon>
        <taxon>Metazoa</taxon>
        <taxon>Ecdysozoa</taxon>
        <taxon>Arthropoda</taxon>
        <taxon>Hexapoda</taxon>
        <taxon>Insecta</taxon>
        <taxon>Pterygota</taxon>
        <taxon>Neoptera</taxon>
        <taxon>Paraneoptera</taxon>
        <taxon>Hemiptera</taxon>
        <taxon>Heteroptera</taxon>
        <taxon>Panheteroptera</taxon>
        <taxon>Cimicomorpha</taxon>
        <taxon>Miridae</taxon>
        <taxon>Mirini</taxon>
        <taxon>Apolygus</taxon>
    </lineage>
</organism>
<gene>
    <name evidence="2" type="ORF">GE061_003494</name>
</gene>
<dbReference type="AlphaFoldDB" id="A0A8S9X1P7"/>
<name>A0A8S9X1P7_APOLU</name>
<feature type="compositionally biased region" description="Acidic residues" evidence="1">
    <location>
        <begin position="360"/>
        <end position="372"/>
    </location>
</feature>
<evidence type="ECO:0000256" key="1">
    <source>
        <dbReference type="SAM" id="MobiDB-lite"/>
    </source>
</evidence>
<reference evidence="2" key="1">
    <citation type="journal article" date="2021" name="Mol. Ecol. Resour.">
        <title>Apolygus lucorum genome provides insights into omnivorousness and mesophyll feeding.</title>
        <authorList>
            <person name="Liu Y."/>
            <person name="Liu H."/>
            <person name="Wang H."/>
            <person name="Huang T."/>
            <person name="Liu B."/>
            <person name="Yang B."/>
            <person name="Yin L."/>
            <person name="Li B."/>
            <person name="Zhang Y."/>
            <person name="Zhang S."/>
            <person name="Jiang F."/>
            <person name="Zhang X."/>
            <person name="Ren Y."/>
            <person name="Wang B."/>
            <person name="Wang S."/>
            <person name="Lu Y."/>
            <person name="Wu K."/>
            <person name="Fan W."/>
            <person name="Wang G."/>
        </authorList>
    </citation>
    <scope>NUCLEOTIDE SEQUENCE</scope>
    <source>
        <strain evidence="2">12Hb</strain>
    </source>
</reference>
<feature type="compositionally biased region" description="Acidic residues" evidence="1">
    <location>
        <begin position="225"/>
        <end position="243"/>
    </location>
</feature>
<keyword evidence="3" id="KW-1185">Reference proteome</keyword>
<dbReference type="EMBL" id="WIXP02000011">
    <property type="protein sequence ID" value="KAF6203080.1"/>
    <property type="molecule type" value="Genomic_DNA"/>
</dbReference>
<feature type="region of interest" description="Disordered" evidence="1">
    <location>
        <begin position="1"/>
        <end position="20"/>
    </location>
</feature>
<comment type="caution">
    <text evidence="2">The sequence shown here is derived from an EMBL/GenBank/DDBJ whole genome shotgun (WGS) entry which is preliminary data.</text>
</comment>
<evidence type="ECO:0000313" key="3">
    <source>
        <dbReference type="Proteomes" id="UP000466442"/>
    </source>
</evidence>
<feature type="compositionally biased region" description="Acidic residues" evidence="1">
    <location>
        <begin position="324"/>
        <end position="335"/>
    </location>
</feature>
<proteinExistence type="predicted"/>
<accession>A0A8S9X1P7</accession>
<feature type="region of interest" description="Disordered" evidence="1">
    <location>
        <begin position="225"/>
        <end position="437"/>
    </location>
</feature>
<feature type="compositionally biased region" description="Basic and acidic residues" evidence="1">
    <location>
        <begin position="277"/>
        <end position="293"/>
    </location>
</feature>
<dbReference type="Proteomes" id="UP000466442">
    <property type="component" value="Unassembled WGS sequence"/>
</dbReference>
<protein>
    <submittedName>
        <fullName evidence="2">Uncharacterized protein</fullName>
    </submittedName>
</protein>
<evidence type="ECO:0000313" key="2">
    <source>
        <dbReference type="EMBL" id="KAF6203080.1"/>
    </source>
</evidence>
<sequence length="461" mass="49254">MEYQYSGPGDAVTSKREDLGEPCRVGTVVASERRKLVVTDDHSCTSATPTTFPSTSLDVPIVPTPLTEEVEDQFPPTETQGEVDVCPDPATPTVAPTATEASLPAELTKDLAAPTAATIATPSLLPATPREMPAAPIEMTATPIEIPTTPSEVIATPMEVTATPATNATLLPATTATLLPTESAAMPLVKEILVPLERHRTEPSGAAAPSASQENVIAQVKIDGDEEVDQPSDGEALESDCLESWEQTRPRTEDPEDWELITTDQWAETGSGFEDTVADKLSHLGEEDREPTRESGVPDESFLDTNGEPAAPCSVESPNFPEDKAEEEDLYEDDDIEHRTESDTTGIGPDTSGDLTPESLTDDCPSDDEDEKFADALSNPIDEMPDESATGQEPQPTPPANEAPGDSPMSNGSAREIVDTATPQATATPRTPYHLRQREPVDYRKMHMGAVTQTATNLLTK</sequence>
<feature type="compositionally biased region" description="Low complexity" evidence="1">
    <location>
        <begin position="420"/>
        <end position="432"/>
    </location>
</feature>